<dbReference type="Proteomes" id="UP000483379">
    <property type="component" value="Unassembled WGS sequence"/>
</dbReference>
<protein>
    <submittedName>
        <fullName evidence="2">Host attachment protein</fullName>
    </submittedName>
</protein>
<dbReference type="EMBL" id="JAAIJQ010000037">
    <property type="protein sequence ID" value="NEV62908.1"/>
    <property type="molecule type" value="Genomic_DNA"/>
</dbReference>
<dbReference type="AlphaFoldDB" id="A0A6M0JZF4"/>
<comment type="caution">
    <text evidence="2">The sequence shown here is derived from an EMBL/GenBank/DDBJ whole genome shotgun (WGS) entry which is preliminary data.</text>
</comment>
<name>A0A6M0JZF4_9GAMM</name>
<evidence type="ECO:0000313" key="2">
    <source>
        <dbReference type="EMBL" id="NEV62908.1"/>
    </source>
</evidence>
<feature type="region of interest" description="Disordered" evidence="1">
    <location>
        <begin position="45"/>
        <end position="68"/>
    </location>
</feature>
<keyword evidence="3" id="KW-1185">Reference proteome</keyword>
<gene>
    <name evidence="2" type="ORF">G3446_13565</name>
</gene>
<sequence>MPTWILVADNSRARFFIAEKAAGPLTEVSSMTFPEGRLHEGDLITDKGGRSQTPGAGAHGVNGEDAHKQENADRFASLICEDLEVARKEGRFGKLYIVASPSLLGLLRKHQSSSLKQMIAAELDKNLTTQPPETIRKHLPDFL</sequence>
<proteinExistence type="predicted"/>
<reference evidence="2 3" key="1">
    <citation type="submission" date="2020-02" db="EMBL/GenBank/DDBJ databases">
        <title>Genome sequences of Thiorhodococcus mannitoliphagus and Thiorhodococcus minor, purple sulfur photosynthetic bacteria in the gammaproteobacterial family, Chromatiaceae.</title>
        <authorList>
            <person name="Aviles F.A."/>
            <person name="Meyer T.E."/>
            <person name="Kyndt J.A."/>
        </authorList>
    </citation>
    <scope>NUCLEOTIDE SEQUENCE [LARGE SCALE GENOMIC DNA]</scope>
    <source>
        <strain evidence="2 3">DSM 11518</strain>
    </source>
</reference>
<organism evidence="2 3">
    <name type="scientific">Thiorhodococcus minor</name>
    <dbReference type="NCBI Taxonomy" id="57489"/>
    <lineage>
        <taxon>Bacteria</taxon>
        <taxon>Pseudomonadati</taxon>
        <taxon>Pseudomonadota</taxon>
        <taxon>Gammaproteobacteria</taxon>
        <taxon>Chromatiales</taxon>
        <taxon>Chromatiaceae</taxon>
        <taxon>Thiorhodococcus</taxon>
    </lineage>
</organism>
<dbReference type="Pfam" id="PF10116">
    <property type="entry name" value="Host_attach"/>
    <property type="match status" value="1"/>
</dbReference>
<dbReference type="RefSeq" id="WP_164453370.1">
    <property type="nucleotide sequence ID" value="NZ_JAAIJQ010000037.1"/>
</dbReference>
<accession>A0A6M0JZF4</accession>
<dbReference type="InterPro" id="IPR019291">
    <property type="entry name" value="Host_attachment_protein"/>
</dbReference>
<evidence type="ECO:0000256" key="1">
    <source>
        <dbReference type="SAM" id="MobiDB-lite"/>
    </source>
</evidence>
<evidence type="ECO:0000313" key="3">
    <source>
        <dbReference type="Proteomes" id="UP000483379"/>
    </source>
</evidence>